<organism evidence="1 2">
    <name type="scientific">Solidesulfovibrio fructosivorans JJ]</name>
    <dbReference type="NCBI Taxonomy" id="596151"/>
    <lineage>
        <taxon>Bacteria</taxon>
        <taxon>Pseudomonadati</taxon>
        <taxon>Thermodesulfobacteriota</taxon>
        <taxon>Desulfovibrionia</taxon>
        <taxon>Desulfovibrionales</taxon>
        <taxon>Desulfovibrionaceae</taxon>
        <taxon>Solidesulfovibrio</taxon>
    </lineage>
</organism>
<dbReference type="EMBL" id="AECZ01000004">
    <property type="protein sequence ID" value="EFL52339.1"/>
    <property type="molecule type" value="Genomic_DNA"/>
</dbReference>
<accession>E1JT79</accession>
<dbReference type="Proteomes" id="UP000006250">
    <property type="component" value="Unassembled WGS sequence"/>
</dbReference>
<comment type="caution">
    <text evidence="1">The sequence shown here is derived from an EMBL/GenBank/DDBJ whole genome shotgun (WGS) entry which is preliminary data.</text>
</comment>
<dbReference type="InterPro" id="IPR054284">
    <property type="entry name" value="DUF7019"/>
</dbReference>
<sequence length="214" mass="23857">MDAYWYISDDKIKILKQDLNKFKLKDIVFKLKIPFFEASMSTEKKEILVRDLKDVEKAILSQNVVPEFQDLPMHAQNIFFSFQCKGARRVGESCYWVASVRGDTALLLAGSATNGIGSMPPETKEELSPSLDPIGTILKVFQGAKEDDSISEALSFAWQAIIRTYVGSFASLPKVQGLAIGAGVFSSYLPQIRRAGQKNIQKIVVGTPIYIRQM</sequence>
<evidence type="ECO:0000313" key="2">
    <source>
        <dbReference type="Proteomes" id="UP000006250"/>
    </source>
</evidence>
<evidence type="ECO:0000313" key="1">
    <source>
        <dbReference type="EMBL" id="EFL52339.1"/>
    </source>
</evidence>
<dbReference type="STRING" id="596151.DesfrDRAFT_0828"/>
<keyword evidence="2" id="KW-1185">Reference proteome</keyword>
<dbReference type="Pfam" id="PF22880">
    <property type="entry name" value="DUF7019"/>
    <property type="match status" value="1"/>
</dbReference>
<gene>
    <name evidence="1" type="ORF">DesfrDRAFT_0828</name>
</gene>
<protein>
    <submittedName>
        <fullName evidence="1">Uncharacterized protein</fullName>
    </submittedName>
</protein>
<reference evidence="1 2" key="1">
    <citation type="submission" date="2010-08" db="EMBL/GenBank/DDBJ databases">
        <title>The draft genome of Desulfovibrio fructosovorans JJ.</title>
        <authorList>
            <consortium name="US DOE Joint Genome Institute (JGI-PGF)"/>
            <person name="Lucas S."/>
            <person name="Copeland A."/>
            <person name="Lapidus A."/>
            <person name="Cheng J.-F."/>
            <person name="Bruce D."/>
            <person name="Goodwin L."/>
            <person name="Pitluck S."/>
            <person name="Land M.L."/>
            <person name="Hauser L."/>
            <person name="Chang Y.-J."/>
            <person name="Jeffries C."/>
            <person name="Wall J.D."/>
            <person name="Stahl D.A."/>
            <person name="Arkin A.P."/>
            <person name="Dehal P."/>
            <person name="Stolyar S.M."/>
            <person name="Hazen T.C."/>
            <person name="Woyke T.J."/>
        </authorList>
    </citation>
    <scope>NUCLEOTIDE SEQUENCE [LARGE SCALE GENOMIC DNA]</scope>
    <source>
        <strain evidence="1 2">JJ</strain>
    </source>
</reference>
<dbReference type="RefSeq" id="WP_005991386.1">
    <property type="nucleotide sequence ID" value="NZ_AECZ01000004.1"/>
</dbReference>
<dbReference type="AlphaFoldDB" id="E1JT79"/>
<name>E1JT79_SOLFR</name>
<proteinExistence type="predicted"/>